<sequence length="162" mass="19396">LQTMELKMGIGIRWEPSSPEYKKTVEYMSKRKYHQALHHLQKLVIQRLFELHWLNLAQTAYRMRSHIAKSLQARCKAIRNVVTSYNEAAAALNPPRPHLDWSQVSHYQFLDEFNLLRDTELNVRQRRWAEPAVRAMMKQSLQIKRAHEELLRCNIEIRRLHT</sequence>
<keyword evidence="2" id="KW-1185">Reference proteome</keyword>
<dbReference type="Proteomes" id="UP000027265">
    <property type="component" value="Unassembled WGS sequence"/>
</dbReference>
<evidence type="ECO:0000313" key="1">
    <source>
        <dbReference type="EMBL" id="KDQ58312.1"/>
    </source>
</evidence>
<dbReference type="HOGENOM" id="CLU_013084_0_1_1"/>
<dbReference type="STRING" id="933084.A0A067Q484"/>
<dbReference type="AlphaFoldDB" id="A0A067Q484"/>
<feature type="non-terminal residue" evidence="1">
    <location>
        <position position="1"/>
    </location>
</feature>
<reference evidence="2" key="1">
    <citation type="journal article" date="2014" name="Proc. Natl. Acad. Sci. U.S.A.">
        <title>Extensive sampling of basidiomycete genomes demonstrates inadequacy of the white-rot/brown-rot paradigm for wood decay fungi.</title>
        <authorList>
            <person name="Riley R."/>
            <person name="Salamov A.A."/>
            <person name="Brown D.W."/>
            <person name="Nagy L.G."/>
            <person name="Floudas D."/>
            <person name="Held B.W."/>
            <person name="Levasseur A."/>
            <person name="Lombard V."/>
            <person name="Morin E."/>
            <person name="Otillar R."/>
            <person name="Lindquist E.A."/>
            <person name="Sun H."/>
            <person name="LaButti K.M."/>
            <person name="Schmutz J."/>
            <person name="Jabbour D."/>
            <person name="Luo H."/>
            <person name="Baker S.E."/>
            <person name="Pisabarro A.G."/>
            <person name="Walton J.D."/>
            <person name="Blanchette R.A."/>
            <person name="Henrissat B."/>
            <person name="Martin F."/>
            <person name="Cullen D."/>
            <person name="Hibbett D.S."/>
            <person name="Grigoriev I.V."/>
        </authorList>
    </citation>
    <scope>NUCLEOTIDE SEQUENCE [LARGE SCALE GENOMIC DNA]</scope>
    <source>
        <strain evidence="2">MUCL 33604</strain>
    </source>
</reference>
<organism evidence="1 2">
    <name type="scientific">Jaapia argillacea MUCL 33604</name>
    <dbReference type="NCBI Taxonomy" id="933084"/>
    <lineage>
        <taxon>Eukaryota</taxon>
        <taxon>Fungi</taxon>
        <taxon>Dikarya</taxon>
        <taxon>Basidiomycota</taxon>
        <taxon>Agaricomycotina</taxon>
        <taxon>Agaricomycetes</taxon>
        <taxon>Agaricomycetidae</taxon>
        <taxon>Jaapiales</taxon>
        <taxon>Jaapiaceae</taxon>
        <taxon>Jaapia</taxon>
    </lineage>
</organism>
<proteinExistence type="predicted"/>
<evidence type="ECO:0000313" key="2">
    <source>
        <dbReference type="Proteomes" id="UP000027265"/>
    </source>
</evidence>
<dbReference type="EMBL" id="KL197717">
    <property type="protein sequence ID" value="KDQ58312.1"/>
    <property type="molecule type" value="Genomic_DNA"/>
</dbReference>
<dbReference type="InParanoid" id="A0A067Q484"/>
<name>A0A067Q484_9AGAM</name>
<dbReference type="OrthoDB" id="2676448at2759"/>
<gene>
    <name evidence="1" type="ORF">JAAARDRAFT_86162</name>
</gene>
<accession>A0A067Q484</accession>
<protein>
    <submittedName>
        <fullName evidence="1">Uncharacterized protein</fullName>
    </submittedName>
</protein>
<feature type="non-terminal residue" evidence="1">
    <location>
        <position position="162"/>
    </location>
</feature>